<name>A0ABU0BPD7_9HYPH</name>
<gene>
    <name evidence="2" type="ORF">QO002_002252</name>
</gene>
<accession>A0ABU0BPD7</accession>
<evidence type="ECO:0000313" key="2">
    <source>
        <dbReference type="EMBL" id="MDQ0320114.1"/>
    </source>
</evidence>
<dbReference type="SUPFAM" id="SSF52540">
    <property type="entry name" value="P-loop containing nucleoside triphosphate hydrolases"/>
    <property type="match status" value="1"/>
</dbReference>
<keyword evidence="2" id="KW-0067">ATP-binding</keyword>
<sequence length="189" mass="21675">MARYLDTLDQAADILQSAERILLIGCSGSGKSTLATALAKRFGLTYISMDREVFWMPGWTPRPRAEALDRLRAFVDEPRWVIDGTSPGTLPLRLPRTDILIWLRPPRRISLYGVISRWWKFRGRTRPEMADGCPERVTIEFLRYIWNFEKTQTPEIEAALEKSGTDVPLIVLKSRAMNERLLALVTGRD</sequence>
<dbReference type="PANTHER" id="PTHR37816">
    <property type="entry name" value="YALI0E33011P"/>
    <property type="match status" value="1"/>
</dbReference>
<keyword evidence="2" id="KW-0547">Nucleotide-binding</keyword>
<reference evidence="2 3" key="1">
    <citation type="submission" date="2023-07" db="EMBL/GenBank/DDBJ databases">
        <title>Genomic Encyclopedia of Type Strains, Phase IV (KMG-IV): sequencing the most valuable type-strain genomes for metagenomic binning, comparative biology and taxonomic classification.</title>
        <authorList>
            <person name="Goeker M."/>
        </authorList>
    </citation>
    <scope>NUCLEOTIDE SEQUENCE [LARGE SCALE GENOMIC DNA]</scope>
    <source>
        <strain evidence="2 3">DSM 1112</strain>
    </source>
</reference>
<dbReference type="InterPro" id="IPR052922">
    <property type="entry name" value="Cytidylate_Kinase-2"/>
</dbReference>
<dbReference type="InterPro" id="IPR003959">
    <property type="entry name" value="ATPase_AAA_core"/>
</dbReference>
<dbReference type="InterPro" id="IPR027417">
    <property type="entry name" value="P-loop_NTPase"/>
</dbReference>
<dbReference type="PANTHER" id="PTHR37816:SF3">
    <property type="entry name" value="MODULATES DNA TOPOLOGY"/>
    <property type="match status" value="1"/>
</dbReference>
<dbReference type="GO" id="GO:0016301">
    <property type="term" value="F:kinase activity"/>
    <property type="evidence" value="ECO:0007669"/>
    <property type="project" value="UniProtKB-KW"/>
</dbReference>
<comment type="caution">
    <text evidence="2">The sequence shown here is derived from an EMBL/GenBank/DDBJ whole genome shotgun (WGS) entry which is preliminary data.</text>
</comment>
<dbReference type="Gene3D" id="3.40.50.300">
    <property type="entry name" value="P-loop containing nucleotide triphosphate hydrolases"/>
    <property type="match status" value="1"/>
</dbReference>
<feature type="domain" description="ATPase AAA-type core" evidence="1">
    <location>
        <begin position="21"/>
        <end position="55"/>
    </location>
</feature>
<dbReference type="EMBL" id="JAUSVF010000001">
    <property type="protein sequence ID" value="MDQ0320114.1"/>
    <property type="molecule type" value="Genomic_DNA"/>
</dbReference>
<evidence type="ECO:0000313" key="3">
    <source>
        <dbReference type="Proteomes" id="UP001230207"/>
    </source>
</evidence>
<dbReference type="GO" id="GO:0005524">
    <property type="term" value="F:ATP binding"/>
    <property type="evidence" value="ECO:0007669"/>
    <property type="project" value="UniProtKB-KW"/>
</dbReference>
<keyword evidence="3" id="KW-1185">Reference proteome</keyword>
<keyword evidence="2" id="KW-0418">Kinase</keyword>
<protein>
    <submittedName>
        <fullName evidence="2">Adenylate kinase family enzyme</fullName>
    </submittedName>
</protein>
<evidence type="ECO:0000259" key="1">
    <source>
        <dbReference type="Pfam" id="PF00004"/>
    </source>
</evidence>
<organism evidence="2 3">
    <name type="scientific">Pararhizobium capsulatum DSM 1112</name>
    <dbReference type="NCBI Taxonomy" id="1121113"/>
    <lineage>
        <taxon>Bacteria</taxon>
        <taxon>Pseudomonadati</taxon>
        <taxon>Pseudomonadota</taxon>
        <taxon>Alphaproteobacteria</taxon>
        <taxon>Hyphomicrobiales</taxon>
        <taxon>Rhizobiaceae</taxon>
        <taxon>Rhizobium/Agrobacterium group</taxon>
        <taxon>Pararhizobium</taxon>
    </lineage>
</organism>
<dbReference type="RefSeq" id="WP_307229561.1">
    <property type="nucleotide sequence ID" value="NZ_JAUSVF010000001.1"/>
</dbReference>
<dbReference type="Pfam" id="PF00004">
    <property type="entry name" value="AAA"/>
    <property type="match status" value="1"/>
</dbReference>
<dbReference type="Proteomes" id="UP001230207">
    <property type="component" value="Unassembled WGS sequence"/>
</dbReference>
<keyword evidence="2" id="KW-0808">Transferase</keyword>
<proteinExistence type="predicted"/>